<dbReference type="EC" id="2.8.2.23" evidence="11"/>
<evidence type="ECO:0000256" key="5">
    <source>
        <dbReference type="ARBA" id="ARBA00022989"/>
    </source>
</evidence>
<evidence type="ECO:0000256" key="12">
    <source>
        <dbReference type="ARBA" id="ARBA00071906"/>
    </source>
</evidence>
<keyword evidence="6" id="KW-0333">Golgi apparatus</keyword>
<dbReference type="GO" id="GO:0000139">
    <property type="term" value="C:Golgi membrane"/>
    <property type="evidence" value="ECO:0007669"/>
    <property type="project" value="UniProtKB-SubCell"/>
</dbReference>
<keyword evidence="9" id="KW-0325">Glycoprotein</keyword>
<dbReference type="GO" id="GO:0008467">
    <property type="term" value="F:[heparan sulfate]-glucosamine 3-sulfotransferase activity"/>
    <property type="evidence" value="ECO:0007669"/>
    <property type="project" value="UniProtKB-EC"/>
</dbReference>
<evidence type="ECO:0000256" key="7">
    <source>
        <dbReference type="ARBA" id="ARBA00023136"/>
    </source>
</evidence>
<dbReference type="PANTHER" id="PTHR10605">
    <property type="entry name" value="HEPARAN SULFATE SULFOTRANSFERASE"/>
    <property type="match status" value="1"/>
</dbReference>
<evidence type="ECO:0000256" key="15">
    <source>
        <dbReference type="PIRSR" id="PIRSR637359-2"/>
    </source>
</evidence>
<comment type="subcellular location">
    <subcellularLocation>
        <location evidence="1">Golgi apparatus membrane</location>
        <topology evidence="1">Single-pass type II membrane protein</topology>
    </subcellularLocation>
</comment>
<evidence type="ECO:0000259" key="17">
    <source>
        <dbReference type="Pfam" id="PF00685"/>
    </source>
</evidence>
<feature type="binding site" evidence="15">
    <location>
        <position position="313"/>
    </location>
    <ligand>
        <name>3'-phosphoadenylyl sulfate</name>
        <dbReference type="ChEBI" id="CHEBI:58339"/>
    </ligand>
</feature>
<evidence type="ECO:0000256" key="1">
    <source>
        <dbReference type="ARBA" id="ARBA00004323"/>
    </source>
</evidence>
<keyword evidence="8 16" id="KW-1015">Disulfide bond</keyword>
<dbReference type="PANTHER" id="PTHR10605:SF65">
    <property type="entry name" value="GH20068P"/>
    <property type="match status" value="1"/>
</dbReference>
<evidence type="ECO:0000256" key="3">
    <source>
        <dbReference type="ARBA" id="ARBA00022692"/>
    </source>
</evidence>
<feature type="binding site" evidence="15">
    <location>
        <begin position="230"/>
        <end position="234"/>
    </location>
    <ligand>
        <name>3'-phosphoadenylyl sulfate</name>
        <dbReference type="ChEBI" id="CHEBI:58339"/>
    </ligand>
</feature>
<dbReference type="Gene3D" id="3.40.50.300">
    <property type="entry name" value="P-loop containing nucleotide triphosphate hydrolases"/>
    <property type="match status" value="1"/>
</dbReference>
<evidence type="ECO:0000256" key="2">
    <source>
        <dbReference type="ARBA" id="ARBA00022679"/>
    </source>
</evidence>
<gene>
    <name evidence="18" type="ORF">TGEB3V08_LOCUS8168</name>
</gene>
<keyword evidence="2" id="KW-0808">Transferase</keyword>
<dbReference type="AlphaFoldDB" id="A0A7R9PPX5"/>
<feature type="binding site" evidence="15">
    <location>
        <begin position="445"/>
        <end position="449"/>
    </location>
    <ligand>
        <name>3'-phosphoadenylyl sulfate</name>
        <dbReference type="ChEBI" id="CHEBI:58339"/>
    </ligand>
</feature>
<evidence type="ECO:0000256" key="11">
    <source>
        <dbReference type="ARBA" id="ARBA00066719"/>
    </source>
</evidence>
<keyword evidence="5" id="KW-1133">Transmembrane helix</keyword>
<feature type="binding site" evidence="15">
    <location>
        <position position="321"/>
    </location>
    <ligand>
        <name>3'-phosphoadenylyl sulfate</name>
        <dbReference type="ChEBI" id="CHEBI:58339"/>
    </ligand>
</feature>
<evidence type="ECO:0000313" key="18">
    <source>
        <dbReference type="EMBL" id="CAD7602003.1"/>
    </source>
</evidence>
<keyword evidence="4" id="KW-0735">Signal-anchor</keyword>
<name>A0A7R9PPX5_TIMGE</name>
<evidence type="ECO:0000256" key="6">
    <source>
        <dbReference type="ARBA" id="ARBA00023034"/>
    </source>
</evidence>
<dbReference type="InterPro" id="IPR027417">
    <property type="entry name" value="P-loop_NTPase"/>
</dbReference>
<evidence type="ECO:0000256" key="9">
    <source>
        <dbReference type="ARBA" id="ARBA00023180"/>
    </source>
</evidence>
<dbReference type="InterPro" id="IPR000863">
    <property type="entry name" value="Sulfotransferase_dom"/>
</dbReference>
<evidence type="ECO:0000256" key="10">
    <source>
        <dbReference type="ARBA" id="ARBA00052516"/>
    </source>
</evidence>
<keyword evidence="3" id="KW-0812">Transmembrane</keyword>
<dbReference type="InterPro" id="IPR037359">
    <property type="entry name" value="NST/OST"/>
</dbReference>
<feature type="binding site" evidence="15">
    <location>
        <position position="430"/>
    </location>
    <ligand>
        <name>3'-phosphoadenylyl sulfate</name>
        <dbReference type="ChEBI" id="CHEBI:58339"/>
    </ligand>
</feature>
<feature type="domain" description="Sulfotransferase" evidence="17">
    <location>
        <begin position="221"/>
        <end position="468"/>
    </location>
</feature>
<feature type="disulfide bond" evidence="16">
    <location>
        <begin position="431"/>
        <end position="440"/>
    </location>
</feature>
<feature type="active site" description="For sulfotransferase activity" evidence="14">
    <location>
        <position position="230"/>
    </location>
</feature>
<evidence type="ECO:0000256" key="8">
    <source>
        <dbReference type="ARBA" id="ARBA00023157"/>
    </source>
</evidence>
<comment type="catalytic activity">
    <reaction evidence="10">
        <text>alpha-D-glucosaminyl-[heparan sulfate](n) + 3'-phosphoadenylyl sulfate = 3-sulfo-alpha-D-glucosaminyl-[heparan sulfate](n) + adenosine 3',5'-bisphosphate + H(+)</text>
        <dbReference type="Rhea" id="RHEA:15461"/>
        <dbReference type="Rhea" id="RHEA-COMP:9830"/>
        <dbReference type="Rhea" id="RHEA-COMP:9831"/>
        <dbReference type="ChEBI" id="CHEBI:15378"/>
        <dbReference type="ChEBI" id="CHEBI:58339"/>
        <dbReference type="ChEBI" id="CHEBI:58343"/>
        <dbReference type="ChEBI" id="CHEBI:58388"/>
        <dbReference type="ChEBI" id="CHEBI:70975"/>
        <dbReference type="EC" id="2.8.2.23"/>
    </reaction>
</comment>
<accession>A0A7R9PPX5</accession>
<dbReference type="Pfam" id="PF00685">
    <property type="entry name" value="Sulfotransfer_1"/>
    <property type="match status" value="1"/>
</dbReference>
<dbReference type="EMBL" id="OE843001">
    <property type="protein sequence ID" value="CAD7602003.1"/>
    <property type="molecule type" value="Genomic_DNA"/>
</dbReference>
<evidence type="ECO:0000256" key="16">
    <source>
        <dbReference type="PIRSR" id="PIRSR637359-3"/>
    </source>
</evidence>
<dbReference type="FunFam" id="3.40.50.300:FF:000603">
    <property type="entry name" value="Sulfotransferase"/>
    <property type="match status" value="1"/>
</dbReference>
<sequence length="484" mass="54731">MWDLINVPVDHWDIWLTPVARYCNDLIDTLIVDVCDTLTESADVIDLEQPTVTIFKVTSRLVLSSRQADASHQGKHIATSFKVVIYSCLDLSCRAAKLASVIRENPLPHQGCDTGKTHYHIGGCDTCLEGGGSEGKWLLTISGMRPADGDAVECVLAVAGFTHPKMAAALFSVMLLSLFLTVHMLYDSAVYTLEDAAVMVSGTAALGRSRVHFPRTSRRLPQAIIVGIRKCGTRALLEMLALHPHVQKAAGEVHFFDRDDNYRKGLEWYRRKMPHSFKEQITIEKSPSYFVTPEVPERIHAMNASVKLLLIVREPVTRAISDYTQLRSHATSTASLPTVPAATSHRRFEQLVLRPDGSVNLAYRPLAISLYHSFLHRWLEVFQRHQLLVVNGDLLIQDPVPQLNKIEQFLGLEPRIGRHNFYFNHTKGFYCLRNDTADKCLRESKGRRHPRVDPVVVTKLRKFFSEHNQKFYDLVGEDMGWPEE</sequence>
<protein>
    <recommendedName>
        <fullName evidence="12">Heparan sulfate glucosamine 3-O-sulfotransferase 5</fullName>
        <ecNumber evidence="11">2.8.2.23</ecNumber>
    </recommendedName>
    <alternativeName>
        <fullName evidence="13">Heparan sulfate D-glucosaminyl 3-O-sulfotransferase 5</fullName>
    </alternativeName>
</protein>
<dbReference type="SUPFAM" id="SSF52540">
    <property type="entry name" value="P-loop containing nucleoside triphosphate hydrolases"/>
    <property type="match status" value="1"/>
</dbReference>
<keyword evidence="7" id="KW-0472">Membrane</keyword>
<evidence type="ECO:0000256" key="4">
    <source>
        <dbReference type="ARBA" id="ARBA00022968"/>
    </source>
</evidence>
<reference evidence="18" key="1">
    <citation type="submission" date="2020-11" db="EMBL/GenBank/DDBJ databases">
        <authorList>
            <person name="Tran Van P."/>
        </authorList>
    </citation>
    <scope>NUCLEOTIDE SEQUENCE</scope>
</reference>
<organism evidence="18">
    <name type="scientific">Timema genevievae</name>
    <name type="common">Walking stick</name>
    <dbReference type="NCBI Taxonomy" id="629358"/>
    <lineage>
        <taxon>Eukaryota</taxon>
        <taxon>Metazoa</taxon>
        <taxon>Ecdysozoa</taxon>
        <taxon>Arthropoda</taxon>
        <taxon>Hexapoda</taxon>
        <taxon>Insecta</taxon>
        <taxon>Pterygota</taxon>
        <taxon>Neoptera</taxon>
        <taxon>Polyneoptera</taxon>
        <taxon>Phasmatodea</taxon>
        <taxon>Timematodea</taxon>
        <taxon>Timematoidea</taxon>
        <taxon>Timematidae</taxon>
        <taxon>Timema</taxon>
    </lineage>
</organism>
<evidence type="ECO:0000256" key="14">
    <source>
        <dbReference type="PIRSR" id="PIRSR637359-1"/>
    </source>
</evidence>
<proteinExistence type="predicted"/>
<evidence type="ECO:0000256" key="13">
    <source>
        <dbReference type="ARBA" id="ARBA00077477"/>
    </source>
</evidence>